<proteinExistence type="predicted"/>
<evidence type="ECO:0000256" key="1">
    <source>
        <dbReference type="SAM" id="MobiDB-lite"/>
    </source>
</evidence>
<dbReference type="Proteomes" id="UP000825935">
    <property type="component" value="Chromosome 1"/>
</dbReference>
<protein>
    <submittedName>
        <fullName evidence="2">Uncharacterized protein</fullName>
    </submittedName>
</protein>
<evidence type="ECO:0000313" key="2">
    <source>
        <dbReference type="EMBL" id="KAH7447170.1"/>
    </source>
</evidence>
<gene>
    <name evidence="2" type="ORF">KP509_01G095100</name>
</gene>
<reference evidence="2" key="1">
    <citation type="submission" date="2021-08" db="EMBL/GenBank/DDBJ databases">
        <title>WGS assembly of Ceratopteris richardii.</title>
        <authorList>
            <person name="Marchant D.B."/>
            <person name="Chen G."/>
            <person name="Jenkins J."/>
            <person name="Shu S."/>
            <person name="Leebens-Mack J."/>
            <person name="Grimwood J."/>
            <person name="Schmutz J."/>
            <person name="Soltis P."/>
            <person name="Soltis D."/>
            <person name="Chen Z.-H."/>
        </authorList>
    </citation>
    <scope>NUCLEOTIDE SEQUENCE</scope>
    <source>
        <strain evidence="2">Whitten #5841</strain>
        <tissue evidence="2">Leaf</tissue>
    </source>
</reference>
<sequence length="166" mass="18456">MQSFLAGDGEIKGEQKTHHDGGTCVGSILVAAFLVVEKYLTDAPSVPLYLDQNSSDRELDEVPEDALGKCRLECLQHTTNPVFGKAQMSNGSFERSPSNLISRQLVDPVYDEGCKDLELDKNLPPIKTRRDGDPREHSPSDLSPPSPKRLRQGYKENEEKWNAFGI</sequence>
<feature type="compositionally biased region" description="Basic and acidic residues" evidence="1">
    <location>
        <begin position="128"/>
        <end position="139"/>
    </location>
</feature>
<organism evidence="2 3">
    <name type="scientific">Ceratopteris richardii</name>
    <name type="common">Triangle waterfern</name>
    <dbReference type="NCBI Taxonomy" id="49495"/>
    <lineage>
        <taxon>Eukaryota</taxon>
        <taxon>Viridiplantae</taxon>
        <taxon>Streptophyta</taxon>
        <taxon>Embryophyta</taxon>
        <taxon>Tracheophyta</taxon>
        <taxon>Polypodiopsida</taxon>
        <taxon>Polypodiidae</taxon>
        <taxon>Polypodiales</taxon>
        <taxon>Pteridineae</taxon>
        <taxon>Pteridaceae</taxon>
        <taxon>Parkerioideae</taxon>
        <taxon>Ceratopteris</taxon>
    </lineage>
</organism>
<feature type="region of interest" description="Disordered" evidence="1">
    <location>
        <begin position="120"/>
        <end position="166"/>
    </location>
</feature>
<dbReference type="AlphaFoldDB" id="A0A8T2VIV2"/>
<dbReference type="OrthoDB" id="1905078at2759"/>
<feature type="compositionally biased region" description="Basic and acidic residues" evidence="1">
    <location>
        <begin position="153"/>
        <end position="166"/>
    </location>
</feature>
<evidence type="ECO:0000313" key="3">
    <source>
        <dbReference type="Proteomes" id="UP000825935"/>
    </source>
</evidence>
<accession>A0A8T2VIV2</accession>
<comment type="caution">
    <text evidence="2">The sequence shown here is derived from an EMBL/GenBank/DDBJ whole genome shotgun (WGS) entry which is preliminary data.</text>
</comment>
<keyword evidence="3" id="KW-1185">Reference proteome</keyword>
<name>A0A8T2VIV2_CERRI</name>
<dbReference type="EMBL" id="CM035406">
    <property type="protein sequence ID" value="KAH7447170.1"/>
    <property type="molecule type" value="Genomic_DNA"/>
</dbReference>